<protein>
    <submittedName>
        <fullName evidence="1">Uncharacterized protein</fullName>
    </submittedName>
</protein>
<gene>
    <name evidence="1" type="ORF">C1I98_36550</name>
</gene>
<evidence type="ECO:0000313" key="2">
    <source>
        <dbReference type="Proteomes" id="UP000248544"/>
    </source>
</evidence>
<dbReference type="EMBL" id="POUA01000545">
    <property type="protein sequence ID" value="PZG22699.1"/>
    <property type="molecule type" value="Genomic_DNA"/>
</dbReference>
<evidence type="ECO:0000313" key="1">
    <source>
        <dbReference type="EMBL" id="PZG22699.1"/>
    </source>
</evidence>
<organism evidence="1 2">
    <name type="scientific">Spongiactinospora gelatinilytica</name>
    <dbReference type="NCBI Taxonomy" id="2666298"/>
    <lineage>
        <taxon>Bacteria</taxon>
        <taxon>Bacillati</taxon>
        <taxon>Actinomycetota</taxon>
        <taxon>Actinomycetes</taxon>
        <taxon>Streptosporangiales</taxon>
        <taxon>Streptosporangiaceae</taxon>
        <taxon>Spongiactinospora</taxon>
    </lineage>
</organism>
<dbReference type="Proteomes" id="UP000248544">
    <property type="component" value="Unassembled WGS sequence"/>
</dbReference>
<sequence>MQALDRSRLVLPMVPGVPERAINGWALPGAGWPPFLAGEHRGEPIRLADPARAGAAARALAAALLVLTTATGTFADTDASREMT</sequence>
<keyword evidence="2" id="KW-1185">Reference proteome</keyword>
<dbReference type="RefSeq" id="WP_111171855.1">
    <property type="nucleotide sequence ID" value="NZ_POUA01000545.1"/>
</dbReference>
<reference evidence="1 2" key="1">
    <citation type="submission" date="2018-01" db="EMBL/GenBank/DDBJ databases">
        <title>Draft genome sequence of Sphaerisporangium sp. 7K107.</title>
        <authorList>
            <person name="Sahin N."/>
            <person name="Saygin H."/>
            <person name="Ay H."/>
        </authorList>
    </citation>
    <scope>NUCLEOTIDE SEQUENCE [LARGE SCALE GENOMIC DNA]</scope>
    <source>
        <strain evidence="1 2">7K107</strain>
    </source>
</reference>
<name>A0A2W2F0D4_9ACTN</name>
<accession>A0A2W2F0D4</accession>
<proteinExistence type="predicted"/>
<comment type="caution">
    <text evidence="1">The sequence shown here is derived from an EMBL/GenBank/DDBJ whole genome shotgun (WGS) entry which is preliminary data.</text>
</comment>
<dbReference type="AlphaFoldDB" id="A0A2W2F0D4"/>